<keyword evidence="3" id="KW-1185">Reference proteome</keyword>
<reference evidence="3" key="1">
    <citation type="journal article" date="2017" name="BMC Genomics">
        <title>Gapless genome assembly of Colletotrichum higginsianum reveals chromosome structure and association of transposable elements with secondary metabolite gene clusters.</title>
        <authorList>
            <person name="Dallery J.-F."/>
            <person name="Lapalu N."/>
            <person name="Zampounis A."/>
            <person name="Pigne S."/>
            <person name="Luyten I."/>
            <person name="Amselem J."/>
            <person name="Wittenberg A.H.J."/>
            <person name="Zhou S."/>
            <person name="de Queiroz M.V."/>
            <person name="Robin G.P."/>
            <person name="Auger A."/>
            <person name="Hainaut M."/>
            <person name="Henrissat B."/>
            <person name="Kim K.-T."/>
            <person name="Lee Y.-H."/>
            <person name="Lespinet O."/>
            <person name="Schwartz D.C."/>
            <person name="Thon M.R."/>
            <person name="O'Connell R.J."/>
        </authorList>
    </citation>
    <scope>NUCLEOTIDE SEQUENCE [LARGE SCALE GENOMIC DNA]</scope>
    <source>
        <strain evidence="3">IMI 349063</strain>
    </source>
</reference>
<evidence type="ECO:0000256" key="1">
    <source>
        <dbReference type="SAM" id="MobiDB-lite"/>
    </source>
</evidence>
<dbReference type="KEGG" id="chig:CH63R_10326"/>
<dbReference type="EMBL" id="LTAN01000007">
    <property type="protein sequence ID" value="OBR06206.1"/>
    <property type="molecule type" value="Genomic_DNA"/>
</dbReference>
<dbReference type="OrthoDB" id="6513042at2759"/>
<dbReference type="GO" id="GO:0004386">
    <property type="term" value="F:helicase activity"/>
    <property type="evidence" value="ECO:0007669"/>
    <property type="project" value="UniProtKB-KW"/>
</dbReference>
<gene>
    <name evidence="2" type="ORF">CH63R_10326</name>
</gene>
<keyword evidence="2" id="KW-0378">Hydrolase</keyword>
<accession>A0A1B7Y2I6</accession>
<proteinExistence type="predicted"/>
<dbReference type="GeneID" id="28869407"/>
<feature type="compositionally biased region" description="Basic and acidic residues" evidence="1">
    <location>
        <begin position="736"/>
        <end position="751"/>
    </location>
</feature>
<name>A0A1B7Y2I6_COLHI</name>
<organism evidence="2 3">
    <name type="scientific">Colletotrichum higginsianum (strain IMI 349063)</name>
    <name type="common">Crucifer anthracnose fungus</name>
    <dbReference type="NCBI Taxonomy" id="759273"/>
    <lineage>
        <taxon>Eukaryota</taxon>
        <taxon>Fungi</taxon>
        <taxon>Dikarya</taxon>
        <taxon>Ascomycota</taxon>
        <taxon>Pezizomycotina</taxon>
        <taxon>Sordariomycetes</taxon>
        <taxon>Hypocreomycetidae</taxon>
        <taxon>Glomerellales</taxon>
        <taxon>Glomerellaceae</taxon>
        <taxon>Colletotrichum</taxon>
        <taxon>Colletotrichum destructivum species complex</taxon>
    </lineage>
</organism>
<protein>
    <submittedName>
        <fullName evidence="2">DNA helicase</fullName>
    </submittedName>
</protein>
<dbReference type="AlphaFoldDB" id="A0A1B7Y2I6"/>
<comment type="caution">
    <text evidence="2">The sequence shown here is derived from an EMBL/GenBank/DDBJ whole genome shotgun (WGS) entry which is preliminary data.</text>
</comment>
<evidence type="ECO:0000313" key="3">
    <source>
        <dbReference type="Proteomes" id="UP000092177"/>
    </source>
</evidence>
<dbReference type="RefSeq" id="XP_018154724.1">
    <property type="nucleotide sequence ID" value="XM_018305300.1"/>
</dbReference>
<keyword evidence="2" id="KW-0347">Helicase</keyword>
<evidence type="ECO:0000313" key="2">
    <source>
        <dbReference type="EMBL" id="OBR06206.1"/>
    </source>
</evidence>
<dbReference type="VEuPathDB" id="FungiDB:CH63R_10326"/>
<dbReference type="Proteomes" id="UP000092177">
    <property type="component" value="Unassembled WGS sequence"/>
</dbReference>
<keyword evidence="2" id="KW-0547">Nucleotide-binding</keyword>
<sequence>MPLPLLNDTQPCAIVSPDATFIIGGQTLGFENQLRTEIVIYVGGNHEAYIGAMVRFPRARNTAASFFKSNLSKSEDLAITIRWRLNTFDISGGSLDFAPQVKMLLPGQCQPDEFGILQIKLRPGERNLISGMGFPFQGKNVAIDGYVNSGCNIQGGWNLETIFGQTSFMILVKNTIRPSLASFIDLAPKQITAKRLYGNVHHWDISRYRDQMAFENRVAHQEPVRYSFNSLNDAATVITQSIAQDNWWYAMDVQDVRKVKLPFLFLKDGNKPSAETDRFWAITRLSPGFVRFLLHPSSWEIFFSLWISQVTRFKRSIGSLTNPNTELSIAFRLPPSSRTLRDDGKPDRDDLGWSAKVVPIKNVWSEEYRGDRPYEDGGYFVLEVHRPRDPTSSAYSTRNHPIRAFPRIAESVIETFWRLEKEAERENIYLDFFDGRVLSRRRVNATANLFETNGVTRNVLPYHSSGPETDHSDSCNALKITLQEFFIGHGYSHPIFHLPPVANGDDNDDVGLIRMARNVSLDGNISSEAAEPTVQFDAAYANMVMSEHSPSFRRYITTVALRIIGVQGTRRKAAEMLVSTTLLFLANPGTNKVHASASSHNAVLDFALMLYEKGTEVVKALQKKATCDMPRHIPLVVRGYNIKKEVGSFIRLVIRGEIEWEMSTWSQPLSPCEWLLKLVGFDELKIDPLDSPKLFDLRQSFRNDRRFAGLRAFVTQDIPLHKVRDFVVSSGTSHAAPDKNRKEKNMTVQQERDERLRAEHWARELIEYLLVDIVESADVLCTTTHMSRDTYYGAFRESAKAVVLTDAGSMSKAEAIVVWGPFFKPCAIGGDVGRKTRTFIDPNHVSDGKYANHYGPESQVSVLRHMMSSGNAMFEAK</sequence>
<feature type="region of interest" description="Disordered" evidence="1">
    <location>
        <begin position="731"/>
        <end position="751"/>
    </location>
</feature>
<keyword evidence="2" id="KW-0067">ATP-binding</keyword>